<reference evidence="5 7" key="1">
    <citation type="submission" date="2018-05" db="EMBL/GenBank/DDBJ databases">
        <authorList>
            <consortium name="NARMS: The National Antimicrobial Resistance Monitoring System"/>
        </authorList>
    </citation>
    <scope>NUCLEOTIDE SEQUENCE [LARGE SCALE GENOMIC DNA]</scope>
    <source>
        <strain evidence="5 7">FSIS1607212</strain>
    </source>
</reference>
<sequence length="856" mass="97721">MKKKILYIVVFFVVLILALFIVLKNGIVISSIQFDFLKLEQLYIKLDKKLIVRAKNITINETQNSEISSQTHSSDNASTEILKITKNLKYLYTFVKEIDIQNLNIKDNHVRILFKDNEFFIDNDLLFLKLTLQRQNKELIADIKKLLLKDYDLSIDGNLSINTKSEFYYFQGRASGELLDFNASISYKDKNLAYKIEDLNIRNITEIFKRVNKRIELPQSLNLWVAYRAKGEFYHLDYLQGFIDFTKDNYYLDNISASGYVNNVKVRLDDKMNAIEIPKLDLNLNKQKLDFVFNKAFYNGADLSSSKVYLYDLFDEKKVGIYLRIKSDNLKFDEKLAKALEDYHFSLPFYQKSGKIKSDLELKIDFHDKGEISYSGILALENASISLADFNITKAFVKLNQNDLNIENASVKNGFLEADFNAKFDLQKQQGNFNTQISRLYFDNAELLDLKNQNVEVKLDYSQNVNISIPQWNLILNFKDGLEANLNNPKILFSFSPLLKKLGFINAKNVYYKTLNFEDFNASVNDAYFKNNLLINGQTPYENDSFDIVKNKGIMEIHTQSDTASAKISSDNKEIHLKNLSYIYRKHSNSSNSTFDIATNTQNISFGGANVALILADSNKTLAFDRVEADLKGNALDLKGSRGNAKFDLYYSSNDLNLNVSNIDDNYLNEFLQKQAVQDGVFNLSIKGSGLEYFDGQIDFKNTYVKDLKGINQLISFIDTVPSLLMFKSPTFNQKGLSLHDGKIIFNRKKDLLSVSAINLNGDSVDIYGLGSANLRLNTVDFSLELKTLKSASEAISKVPILNYVILGKNQEISTNLKIDGSIDDPKFHTEILTDTLKTPFNLIKNIIQLPANLLN</sequence>
<evidence type="ECO:0000256" key="1">
    <source>
        <dbReference type="SAM" id="Phobius"/>
    </source>
</evidence>
<dbReference type="Proteomes" id="UP000349590">
    <property type="component" value="Unassembled WGS sequence"/>
</dbReference>
<protein>
    <submittedName>
        <fullName evidence="5">DUF3971 domain-containing protein</fullName>
    </submittedName>
</protein>
<organism evidence="5 7">
    <name type="scientific">Campylobacter jejuni</name>
    <dbReference type="NCBI Taxonomy" id="197"/>
    <lineage>
        <taxon>Bacteria</taxon>
        <taxon>Pseudomonadati</taxon>
        <taxon>Campylobacterota</taxon>
        <taxon>Epsilonproteobacteria</taxon>
        <taxon>Campylobacterales</taxon>
        <taxon>Campylobacteraceae</taxon>
        <taxon>Campylobacter</taxon>
    </lineage>
</organism>
<dbReference type="EMBL" id="AACCII010000002">
    <property type="protein sequence ID" value="EAJ9718282.1"/>
    <property type="molecule type" value="Genomic_DNA"/>
</dbReference>
<dbReference type="Proteomes" id="UP000466051">
    <property type="component" value="Unassembled WGS sequence"/>
</dbReference>
<evidence type="ECO:0000313" key="5">
    <source>
        <dbReference type="EMBL" id="EAL3734619.1"/>
    </source>
</evidence>
<gene>
    <name evidence="5" type="ORF">BFD99_01305</name>
    <name evidence="4" type="ORF">C1418_03660</name>
    <name evidence="3" type="ORF">E8P16_02295</name>
    <name evidence="6" type="ORF">GNO00_01030</name>
</gene>
<proteinExistence type="predicted"/>
<dbReference type="RefSeq" id="WP_002858480.1">
    <property type="nucleotide sequence ID" value="NZ_AACERE020000004.1"/>
</dbReference>
<reference evidence="6 10" key="2">
    <citation type="submission" date="2019-11" db="EMBL/GenBank/DDBJ databases">
        <authorList>
            <consortium name="PulseNet: The National Subtyping Network for Foodborne Disease Surveillance"/>
            <person name="Tarr C.L."/>
            <person name="Trees E."/>
            <person name="Katz L.S."/>
            <person name="Carleton-Romer H.A."/>
            <person name="Stroika S."/>
            <person name="Kucerova Z."/>
            <person name="Roache K.F."/>
            <person name="Sabol A.L."/>
            <person name="Besser J."/>
            <person name="Gerner-Smidt P."/>
        </authorList>
    </citation>
    <scope>NUCLEOTIDE SEQUENCE [LARGE SCALE GENOMIC DNA]</scope>
    <source>
        <strain evidence="4 9">PNUSAC003589</strain>
        <strain evidence="3 8">PNUSAC009041</strain>
        <strain evidence="6 10">PNUSAC013726</strain>
    </source>
</reference>
<dbReference type="EMBL" id="AACNRY010000002">
    <property type="protein sequence ID" value="EAL3734619.1"/>
    <property type="molecule type" value="Genomic_DNA"/>
</dbReference>
<dbReference type="Proteomes" id="UP000410873">
    <property type="component" value="Unassembled WGS sequence"/>
</dbReference>
<evidence type="ECO:0000313" key="4">
    <source>
        <dbReference type="EMBL" id="EAK3958934.1"/>
    </source>
</evidence>
<dbReference type="AlphaFoldDB" id="A0A2U0QSP3"/>
<dbReference type="EMBL" id="AANOAG010000001">
    <property type="protein sequence ID" value="EDP7180168.1"/>
    <property type="molecule type" value="Genomic_DNA"/>
</dbReference>
<evidence type="ECO:0000259" key="2">
    <source>
        <dbReference type="Pfam" id="PF13116"/>
    </source>
</evidence>
<dbReference type="EMBL" id="AACFWJ010000002">
    <property type="protein sequence ID" value="EAK3958934.1"/>
    <property type="molecule type" value="Genomic_DNA"/>
</dbReference>
<evidence type="ECO:0000313" key="8">
    <source>
        <dbReference type="Proteomes" id="UP000349590"/>
    </source>
</evidence>
<evidence type="ECO:0000313" key="6">
    <source>
        <dbReference type="EMBL" id="EDP7180168.1"/>
    </source>
</evidence>
<evidence type="ECO:0000313" key="9">
    <source>
        <dbReference type="Proteomes" id="UP000410873"/>
    </source>
</evidence>
<accession>A0A2U0QSP3</accession>
<evidence type="ECO:0000313" key="10">
    <source>
        <dbReference type="Proteomes" id="UP000466051"/>
    </source>
</evidence>
<dbReference type="InterPro" id="IPR025263">
    <property type="entry name" value="YhdP_central"/>
</dbReference>
<evidence type="ECO:0000313" key="7">
    <source>
        <dbReference type="Proteomes" id="UP000335162"/>
    </source>
</evidence>
<feature type="transmembrane region" description="Helical" evidence="1">
    <location>
        <begin position="5"/>
        <end position="23"/>
    </location>
</feature>
<comment type="caution">
    <text evidence="5">The sequence shown here is derived from an EMBL/GenBank/DDBJ whole genome shotgun (WGS) entry which is preliminary data.</text>
</comment>
<name>A0A2U0QSP3_CAMJU</name>
<evidence type="ECO:0000313" key="3">
    <source>
        <dbReference type="EMBL" id="EAJ9718282.1"/>
    </source>
</evidence>
<dbReference type="Proteomes" id="UP000335162">
    <property type="component" value="Unassembled WGS sequence"/>
</dbReference>
<keyword evidence="1" id="KW-0812">Transmembrane</keyword>
<dbReference type="Pfam" id="PF13116">
    <property type="entry name" value="YhdP"/>
    <property type="match status" value="1"/>
</dbReference>
<feature type="domain" description="YhdP central" evidence="2">
    <location>
        <begin position="420"/>
        <end position="827"/>
    </location>
</feature>
<keyword evidence="1" id="KW-0472">Membrane</keyword>
<keyword evidence="1" id="KW-1133">Transmembrane helix</keyword>